<sequence length="653" mass="74622">MKRKLTFLISAICCILLLSTLSIYFFLNCRQNAMGQTSDGVFSFERSDNPFYADYELAGEWEFYPDKLIFSANSDGNVPGNIESANPLTIFTDWYHNRLSVAPSEEYAKTLTSTLPNSDADKIFIPSSYAQPWKRQRMIGTCASYRTIIQVDRYINIDEDKMAISLPGLPSGNYRVYINGKPGKAFMVSPWSYPLYRIDNSSVIEVVIEVSNTSEILNICPRLTSLGLTMTYFDTYKNSFIILSSILFATFAILLFSIFSIDPRRFRGYFLTGLLFTAYFFINNCWIIGYMERITNVIPMFLLTYISRLLVLACWGLAILISHHTGPQRFSRKIYRMFTGLLLGAALCFTLALFLPVSGVFVVTGQILLRFLGISWLIKTWQGLDALSIDGFLFHLGYLYLLTGMFANYIYNSFGLPGKTLFLLPVCIITFGFLIFTASKLYQKQLLTHTQNLLTLEKEASRIQTAMLSSQIQPHFLYNTLTTIQEMCYTDPEQAADLIVHFSRYLRTNIDFMDYTDLIPFEKELEHIENYLYIQNTRFGNALVFEKDITVTEFQIPPLSVQPLIENAIKYGIRKNGNHGTIRLETKQTAEGICILVKNSGPGFDEQKINPHHSIQNIRSRMDYLLHGTLIIHSQEGVEGTVMELLLPYQNQT</sequence>
<dbReference type="Gene3D" id="3.30.565.10">
    <property type="entry name" value="Histidine kinase-like ATPase, C-terminal domain"/>
    <property type="match status" value="1"/>
</dbReference>
<keyword evidence="1" id="KW-0812">Transmembrane</keyword>
<reference evidence="3 5" key="1">
    <citation type="submission" date="2015-09" db="EMBL/GenBank/DDBJ databases">
        <authorList>
            <consortium name="Pathogen Informatics"/>
        </authorList>
    </citation>
    <scope>NUCLEOTIDE SEQUENCE [LARGE SCALE GENOMIC DNA]</scope>
    <source>
        <strain evidence="3 5">2789STDY5608891</strain>
    </source>
</reference>
<dbReference type="STRING" id="39490.ERS852448_02940"/>
<keyword evidence="1" id="KW-1133">Transmembrane helix</keyword>
<gene>
    <name evidence="3" type="primary">ypdA</name>
    <name evidence="3" type="ORF">ERS852448_02940</name>
    <name evidence="4" type="ORF">GKE72_04435</name>
</gene>
<dbReference type="Proteomes" id="UP000431304">
    <property type="component" value="Unassembled WGS sequence"/>
</dbReference>
<dbReference type="InterPro" id="IPR036890">
    <property type="entry name" value="HATPase_C_sf"/>
</dbReference>
<dbReference type="PANTHER" id="PTHR34220">
    <property type="entry name" value="SENSOR HISTIDINE KINASE YPDA"/>
    <property type="match status" value="1"/>
</dbReference>
<dbReference type="AlphaFoldDB" id="A0A173VGR8"/>
<feature type="domain" description="Signal transduction histidine kinase internal region" evidence="2">
    <location>
        <begin position="464"/>
        <end position="543"/>
    </location>
</feature>
<dbReference type="SUPFAM" id="SSF55874">
    <property type="entry name" value="ATPase domain of HSP90 chaperone/DNA topoisomerase II/histidine kinase"/>
    <property type="match status" value="1"/>
</dbReference>
<evidence type="ECO:0000259" key="2">
    <source>
        <dbReference type="Pfam" id="PF06580"/>
    </source>
</evidence>
<evidence type="ECO:0000313" key="3">
    <source>
        <dbReference type="EMBL" id="CUN26609.1"/>
    </source>
</evidence>
<feature type="transmembrane region" description="Helical" evidence="1">
    <location>
        <begin position="240"/>
        <end position="261"/>
    </location>
</feature>
<accession>A0A173VGR8</accession>
<dbReference type="GO" id="GO:0000155">
    <property type="term" value="F:phosphorelay sensor kinase activity"/>
    <property type="evidence" value="ECO:0007669"/>
    <property type="project" value="InterPro"/>
</dbReference>
<feature type="transmembrane region" description="Helical" evidence="1">
    <location>
        <begin position="391"/>
        <end position="410"/>
    </location>
</feature>
<organism evidence="3 5">
    <name type="scientific">Eubacterium ramulus</name>
    <dbReference type="NCBI Taxonomy" id="39490"/>
    <lineage>
        <taxon>Bacteria</taxon>
        <taxon>Bacillati</taxon>
        <taxon>Bacillota</taxon>
        <taxon>Clostridia</taxon>
        <taxon>Eubacteriales</taxon>
        <taxon>Eubacteriaceae</taxon>
        <taxon>Eubacterium</taxon>
    </lineage>
</organism>
<dbReference type="InterPro" id="IPR050640">
    <property type="entry name" value="Bact_2-comp_sensor_kinase"/>
</dbReference>
<feature type="transmembrane region" description="Helical" evidence="1">
    <location>
        <begin position="297"/>
        <end position="322"/>
    </location>
</feature>
<feature type="transmembrane region" description="Helical" evidence="1">
    <location>
        <begin position="334"/>
        <end position="354"/>
    </location>
</feature>
<protein>
    <submittedName>
        <fullName evidence="3">Inner membrane protein ypdA</fullName>
    </submittedName>
</protein>
<dbReference type="Pfam" id="PF06580">
    <property type="entry name" value="His_kinase"/>
    <property type="match status" value="1"/>
</dbReference>
<feature type="transmembrane region" description="Helical" evidence="1">
    <location>
        <begin position="268"/>
        <end position="291"/>
    </location>
</feature>
<dbReference type="Proteomes" id="UP000095492">
    <property type="component" value="Unassembled WGS sequence"/>
</dbReference>
<dbReference type="EMBL" id="CYYA01000031">
    <property type="protein sequence ID" value="CUN26609.1"/>
    <property type="molecule type" value="Genomic_DNA"/>
</dbReference>
<name>A0A173VGR8_EUBRA</name>
<keyword evidence="1" id="KW-0472">Membrane</keyword>
<dbReference type="PANTHER" id="PTHR34220:SF7">
    <property type="entry name" value="SENSOR HISTIDINE KINASE YPDA"/>
    <property type="match status" value="1"/>
</dbReference>
<feature type="transmembrane region" description="Helical" evidence="1">
    <location>
        <begin position="360"/>
        <end position="379"/>
    </location>
</feature>
<evidence type="ECO:0000256" key="1">
    <source>
        <dbReference type="SAM" id="Phobius"/>
    </source>
</evidence>
<evidence type="ECO:0000313" key="6">
    <source>
        <dbReference type="Proteomes" id="UP000431304"/>
    </source>
</evidence>
<dbReference type="GO" id="GO:0016020">
    <property type="term" value="C:membrane"/>
    <property type="evidence" value="ECO:0007669"/>
    <property type="project" value="InterPro"/>
</dbReference>
<proteinExistence type="predicted"/>
<evidence type="ECO:0000313" key="4">
    <source>
        <dbReference type="EMBL" id="MSD15326.1"/>
    </source>
</evidence>
<feature type="transmembrane region" description="Helical" evidence="1">
    <location>
        <begin position="422"/>
        <end position="442"/>
    </location>
</feature>
<reference evidence="4 6" key="2">
    <citation type="journal article" date="2019" name="Nat. Med.">
        <title>A library of human gut bacterial isolates paired with longitudinal multiomics data enables mechanistic microbiome research.</title>
        <authorList>
            <person name="Poyet M."/>
            <person name="Groussin M."/>
            <person name="Gibbons S.M."/>
            <person name="Avila-Pacheco J."/>
            <person name="Jiang X."/>
            <person name="Kearney S.M."/>
            <person name="Perrotta A.R."/>
            <person name="Berdy B."/>
            <person name="Zhao S."/>
            <person name="Lieberman T.D."/>
            <person name="Swanson P.K."/>
            <person name="Smith M."/>
            <person name="Roesemann S."/>
            <person name="Alexander J.E."/>
            <person name="Rich S.A."/>
            <person name="Livny J."/>
            <person name="Vlamakis H."/>
            <person name="Clish C."/>
            <person name="Bullock K."/>
            <person name="Deik A."/>
            <person name="Scott J."/>
            <person name="Pierce K.A."/>
            <person name="Xavier R.J."/>
            <person name="Alm E.J."/>
        </authorList>
    </citation>
    <scope>NUCLEOTIDE SEQUENCE [LARGE SCALE GENOMIC DNA]</scope>
    <source>
        <strain evidence="4 6">BIOML-A3</strain>
    </source>
</reference>
<evidence type="ECO:0000313" key="5">
    <source>
        <dbReference type="Proteomes" id="UP000095492"/>
    </source>
</evidence>
<dbReference type="EMBL" id="WKRA01000005">
    <property type="protein sequence ID" value="MSD15326.1"/>
    <property type="molecule type" value="Genomic_DNA"/>
</dbReference>
<dbReference type="InterPro" id="IPR010559">
    <property type="entry name" value="Sig_transdc_His_kin_internal"/>
</dbReference>
<dbReference type="OrthoDB" id="9809348at2"/>